<keyword evidence="7" id="KW-0408">Iron</keyword>
<evidence type="ECO:0000256" key="6">
    <source>
        <dbReference type="ARBA" id="ARBA00023002"/>
    </source>
</evidence>
<dbReference type="STRING" id="474960.SAMN05216180_1214"/>
<keyword evidence="11" id="KW-1185">Reference proteome</keyword>
<keyword evidence="5" id="KW-0671">Queuosine biosynthesis</keyword>
<accession>A0A1H8AD79</accession>
<keyword evidence="8" id="KW-0411">Iron-sulfur</keyword>
<keyword evidence="2" id="KW-0963">Cytoplasm</keyword>
<evidence type="ECO:0000259" key="9">
    <source>
        <dbReference type="PROSITE" id="PS51379"/>
    </source>
</evidence>
<dbReference type="Pfam" id="PF13484">
    <property type="entry name" value="Fer4_16"/>
    <property type="match status" value="1"/>
</dbReference>
<dbReference type="InterPro" id="IPR017900">
    <property type="entry name" value="4Fe4S_Fe_S_CS"/>
</dbReference>
<evidence type="ECO:0000313" key="11">
    <source>
        <dbReference type="Proteomes" id="UP000199158"/>
    </source>
</evidence>
<dbReference type="GO" id="GO:0008616">
    <property type="term" value="P:tRNA queuosine(34) biosynthetic process"/>
    <property type="evidence" value="ECO:0007669"/>
    <property type="project" value="UniProtKB-KW"/>
</dbReference>
<feature type="domain" description="4Fe-4S ferredoxin-type" evidence="9">
    <location>
        <begin position="114"/>
        <end position="145"/>
    </location>
</feature>
<keyword evidence="3" id="KW-0819">tRNA processing</keyword>
<dbReference type="GO" id="GO:0051539">
    <property type="term" value="F:4 iron, 4 sulfur cluster binding"/>
    <property type="evidence" value="ECO:0007669"/>
    <property type="project" value="UniProtKB-KW"/>
</dbReference>
<dbReference type="InterPro" id="IPR017896">
    <property type="entry name" value="4Fe4S_Fe-S-bd"/>
</dbReference>
<keyword evidence="4" id="KW-0479">Metal-binding</keyword>
<gene>
    <name evidence="10" type="ORF">SAMN05216180_1214</name>
</gene>
<evidence type="ECO:0000256" key="2">
    <source>
        <dbReference type="ARBA" id="ARBA00022490"/>
    </source>
</evidence>
<dbReference type="AlphaFoldDB" id="A0A1H8AD79"/>
<dbReference type="EMBL" id="FOCG01000001">
    <property type="protein sequence ID" value="SEM67507.1"/>
    <property type="molecule type" value="Genomic_DNA"/>
</dbReference>
<dbReference type="PROSITE" id="PS51379">
    <property type="entry name" value="4FE4S_FER_2"/>
    <property type="match status" value="1"/>
</dbReference>
<dbReference type="RefSeq" id="WP_092752647.1">
    <property type="nucleotide sequence ID" value="NZ_FOCG01000001.1"/>
</dbReference>
<dbReference type="Proteomes" id="UP000199158">
    <property type="component" value="Unassembled WGS sequence"/>
</dbReference>
<reference evidence="10 11" key="1">
    <citation type="submission" date="2016-10" db="EMBL/GenBank/DDBJ databases">
        <authorList>
            <person name="de Groot N.N."/>
        </authorList>
    </citation>
    <scope>NUCLEOTIDE SEQUENCE [LARGE SCALE GENOMIC DNA]</scope>
    <source>
        <strain evidence="10 11">CGMCC 1.5070</strain>
    </source>
</reference>
<protein>
    <submittedName>
        <fullName evidence="10">Epoxyqueuosine reductase QueG (Queuosine biosynthesis)</fullName>
    </submittedName>
</protein>
<keyword evidence="1" id="KW-0004">4Fe-4S</keyword>
<dbReference type="PROSITE" id="PS00198">
    <property type="entry name" value="4FE4S_FER_1"/>
    <property type="match status" value="1"/>
</dbReference>
<dbReference type="SUPFAM" id="SSF46548">
    <property type="entry name" value="alpha-helical ferredoxin"/>
    <property type="match status" value="1"/>
</dbReference>
<organism evidence="10 11">
    <name type="scientific">Hydrogenoanaerobacterium saccharovorans</name>
    <dbReference type="NCBI Taxonomy" id="474960"/>
    <lineage>
        <taxon>Bacteria</taxon>
        <taxon>Bacillati</taxon>
        <taxon>Bacillota</taxon>
        <taxon>Clostridia</taxon>
        <taxon>Eubacteriales</taxon>
        <taxon>Oscillospiraceae</taxon>
        <taxon>Hydrogenoanaerobacterium</taxon>
    </lineage>
</organism>
<dbReference type="InterPro" id="IPR004453">
    <property type="entry name" value="QueG"/>
</dbReference>
<sequence>MNCRAGQRLPAGAKSILVCLFPYYVGDYPNRNLSRYAIVDDYHTITRKLLNKAVDILRKEFPEHSFESFIDSSPVREVYAGYLAGLGFIGKNGQLITEDYGSYCFIGEIVSTLELPAAIPSVKTCGACSLCINACPNGAIGKKGRINTAECRSQITQKKGELSAFEQQSIVQGGFAWGCDICTDVCPFNRNPKSTPINDFYCNIVPILTLDNYSELYKTRAYGWRGASMLERNLRLISGHSQVR</sequence>
<keyword evidence="6" id="KW-0560">Oxidoreductase</keyword>
<evidence type="ECO:0000256" key="8">
    <source>
        <dbReference type="ARBA" id="ARBA00023014"/>
    </source>
</evidence>
<dbReference type="Pfam" id="PF08331">
    <property type="entry name" value="QueG_DUF1730"/>
    <property type="match status" value="1"/>
</dbReference>
<evidence type="ECO:0000256" key="5">
    <source>
        <dbReference type="ARBA" id="ARBA00022785"/>
    </source>
</evidence>
<dbReference type="PANTHER" id="PTHR30002:SF4">
    <property type="entry name" value="EPOXYQUEUOSINE REDUCTASE"/>
    <property type="match status" value="1"/>
</dbReference>
<evidence type="ECO:0000256" key="7">
    <source>
        <dbReference type="ARBA" id="ARBA00023004"/>
    </source>
</evidence>
<evidence type="ECO:0000256" key="3">
    <source>
        <dbReference type="ARBA" id="ARBA00022694"/>
    </source>
</evidence>
<evidence type="ECO:0000256" key="1">
    <source>
        <dbReference type="ARBA" id="ARBA00022485"/>
    </source>
</evidence>
<evidence type="ECO:0000313" key="10">
    <source>
        <dbReference type="EMBL" id="SEM67507.1"/>
    </source>
</evidence>
<dbReference type="PANTHER" id="PTHR30002">
    <property type="entry name" value="EPOXYQUEUOSINE REDUCTASE"/>
    <property type="match status" value="1"/>
</dbReference>
<dbReference type="Gene3D" id="3.30.70.20">
    <property type="match status" value="1"/>
</dbReference>
<name>A0A1H8AD79_9FIRM</name>
<dbReference type="InterPro" id="IPR013542">
    <property type="entry name" value="QueG_DUF1730"/>
</dbReference>
<proteinExistence type="predicted"/>
<dbReference type="GO" id="GO:0052693">
    <property type="term" value="F:epoxyqueuosine reductase activity"/>
    <property type="evidence" value="ECO:0007669"/>
    <property type="project" value="TreeGrafter"/>
</dbReference>
<dbReference type="GO" id="GO:0046872">
    <property type="term" value="F:metal ion binding"/>
    <property type="evidence" value="ECO:0007669"/>
    <property type="project" value="UniProtKB-KW"/>
</dbReference>
<evidence type="ECO:0000256" key="4">
    <source>
        <dbReference type="ARBA" id="ARBA00022723"/>
    </source>
</evidence>